<feature type="compositionally biased region" description="Low complexity" evidence="1">
    <location>
        <begin position="419"/>
        <end position="428"/>
    </location>
</feature>
<accession>A0A0S4JHK1</accession>
<dbReference type="Gene3D" id="3.40.50.300">
    <property type="entry name" value="P-loop containing nucleotide triphosphate hydrolases"/>
    <property type="match status" value="2"/>
</dbReference>
<evidence type="ECO:0000313" key="3">
    <source>
        <dbReference type="EMBL" id="CUG88923.1"/>
    </source>
</evidence>
<dbReference type="Proteomes" id="UP000051952">
    <property type="component" value="Unassembled WGS sequence"/>
</dbReference>
<dbReference type="VEuPathDB" id="TriTrypDB:BSAL_18255"/>
<dbReference type="SUPFAM" id="SSF52540">
    <property type="entry name" value="P-loop containing nucleoside triphosphate hydrolases"/>
    <property type="match status" value="1"/>
</dbReference>
<evidence type="ECO:0000259" key="2">
    <source>
        <dbReference type="Pfam" id="PF00271"/>
    </source>
</evidence>
<sequence length="620" mass="67779">MSKKETISFEAVGVHPAIWGALADKGISRTLELQQKTLLHTVNDFADVIAEAPSHSGRHTLLSVFAAHCILTGEQPKRNVLIVTNSSATSSKLVSTFHHLLSATKIPVVPCLEERPPKIPGTGPQPTGAVLVGTLATFAKWQPDHFASTITLIVEDCSVHDEKQLHATIEAVIGVAPTTNLFFLSSTPPSEISVSIRYLFRRTNRRYYFAESDQPHFSYIMCHDGDDRNELNERLATVKGFKNILILTHNREVRELKAHLHQRLGIKTFSIQRNTTGPDHDRVLGEFLRSPYAILVAMDAYTGVDLMDLDAVIQFYPPQKSMPEEEWADFVSFLQLTGDPRRPTTIITLVAPDDFSLVSYFMRRVNAEGPVINVSPQHPQFAAAILHPQVAALEKMRLENGGSVPPPTLNGGSGDSPMTSTLVSPSTATTTTTITNAAGVSLSLGRAAPPPLNNNQKFGGNNNNNNGSKTTSPIVNAKDQLTFGASGDVPLPRSAQRVEPPQQQQKGQYNKHNNNNNKQQQGNNNGKNNNNNQQQQQQMGSSNNKQQQQQQQQPPNKQPNNNNGGKNNNSNANNKAQQQQQQQGPAQSQQGSNNNVPPPSSAGNAAYANKNNNNNSKNRQ</sequence>
<evidence type="ECO:0000313" key="4">
    <source>
        <dbReference type="Proteomes" id="UP000051952"/>
    </source>
</evidence>
<dbReference type="Pfam" id="PF00271">
    <property type="entry name" value="Helicase_C"/>
    <property type="match status" value="1"/>
</dbReference>
<dbReference type="PANTHER" id="PTHR42264">
    <property type="entry name" value="EPHRIN_REC_LIKE DOMAIN-CONTAINING PROTEIN"/>
    <property type="match status" value="1"/>
</dbReference>
<proteinExistence type="predicted"/>
<name>A0A0S4JHK1_BODSA</name>
<evidence type="ECO:0000256" key="1">
    <source>
        <dbReference type="SAM" id="MobiDB-lite"/>
    </source>
</evidence>
<feature type="region of interest" description="Disordered" evidence="1">
    <location>
        <begin position="399"/>
        <end position="428"/>
    </location>
</feature>
<gene>
    <name evidence="3" type="ORF">BSAL_18255</name>
</gene>
<keyword evidence="4" id="KW-1185">Reference proteome</keyword>
<organism evidence="3 4">
    <name type="scientific">Bodo saltans</name>
    <name type="common">Flagellated protozoan</name>
    <dbReference type="NCBI Taxonomy" id="75058"/>
    <lineage>
        <taxon>Eukaryota</taxon>
        <taxon>Discoba</taxon>
        <taxon>Euglenozoa</taxon>
        <taxon>Kinetoplastea</taxon>
        <taxon>Metakinetoplastina</taxon>
        <taxon>Eubodonida</taxon>
        <taxon>Bodonidae</taxon>
        <taxon>Bodo</taxon>
    </lineage>
</organism>
<dbReference type="EMBL" id="CYKH01001684">
    <property type="protein sequence ID" value="CUG88923.1"/>
    <property type="molecule type" value="Genomic_DNA"/>
</dbReference>
<dbReference type="OrthoDB" id="273669at2759"/>
<dbReference type="AlphaFoldDB" id="A0A0S4JHK1"/>
<feature type="domain" description="Helicase C-terminal" evidence="2">
    <location>
        <begin position="237"/>
        <end position="320"/>
    </location>
</feature>
<feature type="compositionally biased region" description="Low complexity" evidence="1">
    <location>
        <begin position="501"/>
        <end position="620"/>
    </location>
</feature>
<feature type="region of interest" description="Disordered" evidence="1">
    <location>
        <begin position="445"/>
        <end position="620"/>
    </location>
</feature>
<feature type="compositionally biased region" description="Low complexity" evidence="1">
    <location>
        <begin position="453"/>
        <end position="467"/>
    </location>
</feature>
<dbReference type="InterPro" id="IPR001650">
    <property type="entry name" value="Helicase_C-like"/>
</dbReference>
<dbReference type="InterPro" id="IPR027417">
    <property type="entry name" value="P-loop_NTPase"/>
</dbReference>
<protein>
    <recommendedName>
        <fullName evidence="2">Helicase C-terminal domain-containing protein</fullName>
    </recommendedName>
</protein>
<reference evidence="4" key="1">
    <citation type="submission" date="2015-09" db="EMBL/GenBank/DDBJ databases">
        <authorList>
            <consortium name="Pathogen Informatics"/>
        </authorList>
    </citation>
    <scope>NUCLEOTIDE SEQUENCE [LARGE SCALE GENOMIC DNA]</scope>
    <source>
        <strain evidence="4">Lake Konstanz</strain>
    </source>
</reference>